<protein>
    <submittedName>
        <fullName evidence="1">Uncharacterized protein</fullName>
    </submittedName>
</protein>
<dbReference type="AlphaFoldDB" id="A0A1B2DHW3"/>
<dbReference type="RefSeq" id="WP_099518508.1">
    <property type="nucleotide sequence ID" value="NZ_CP016808.1"/>
</dbReference>
<sequence>MEREDIIRLVRILSANYRKWPEEGKEDDTVTLWEMMLDDLPLNVAQQAVKYHLSKSVFPPTVADIREAAAKVSSPRALDWIEAWEKISTAIRKFGYYREKEGMESLPDEVSRMAKQFTWRELCLNENIDTLRAQFRMAWETQLKRNHEQNILPVGLMDALESPELVKRLL</sequence>
<accession>A0A1B2DHW3</accession>
<reference evidence="1" key="1">
    <citation type="submission" date="2016-08" db="EMBL/GenBank/DDBJ databases">
        <title>Complete Genome Seqeunce of Paenibacillus sp. BIHB 4019 from tea rhizoplane.</title>
        <authorList>
            <person name="Thakur R."/>
            <person name="Swarnkar M.K."/>
            <person name="Gulati A."/>
        </authorList>
    </citation>
    <scope>NUCLEOTIDE SEQUENCE [LARGE SCALE GENOMIC DNA]</scope>
    <source>
        <strain evidence="1">BIHB4019</strain>
    </source>
</reference>
<dbReference type="EMBL" id="CP016808">
    <property type="protein sequence ID" value="ANY67298.1"/>
    <property type="molecule type" value="Genomic_DNA"/>
</dbReference>
<evidence type="ECO:0000313" key="1">
    <source>
        <dbReference type="EMBL" id="ANY67298.1"/>
    </source>
</evidence>
<organism evidence="1">
    <name type="scientific">Paenibacillus sp. BIHB 4019</name>
    <dbReference type="NCBI Taxonomy" id="1870819"/>
    <lineage>
        <taxon>Bacteria</taxon>
        <taxon>Bacillati</taxon>
        <taxon>Bacillota</taxon>
        <taxon>Bacilli</taxon>
        <taxon>Bacillales</taxon>
        <taxon>Paenibacillaceae</taxon>
        <taxon>Paenibacillus</taxon>
    </lineage>
</organism>
<proteinExistence type="predicted"/>
<dbReference type="Gene3D" id="1.10.8.200">
    <property type="entry name" value="Replisome organizer (g39p helicase loader/inhibitor protein)"/>
    <property type="match status" value="1"/>
</dbReference>
<gene>
    <name evidence="1" type="ORF">BBD42_13050</name>
</gene>
<name>A0A1B2DHW3_9BACL</name>